<name>A0AAV5VJX0_9BILA</name>
<evidence type="ECO:0000256" key="1">
    <source>
        <dbReference type="SAM" id="Phobius"/>
    </source>
</evidence>
<dbReference type="EMBL" id="BTSY01000003">
    <property type="protein sequence ID" value="GMT19921.1"/>
    <property type="molecule type" value="Genomic_DNA"/>
</dbReference>
<evidence type="ECO:0008006" key="4">
    <source>
        <dbReference type="Google" id="ProtNLM"/>
    </source>
</evidence>
<dbReference type="AlphaFoldDB" id="A0AAV5VJX0"/>
<comment type="caution">
    <text evidence="2">The sequence shown here is derived from an EMBL/GenBank/DDBJ whole genome shotgun (WGS) entry which is preliminary data.</text>
</comment>
<keyword evidence="1" id="KW-1133">Transmembrane helix</keyword>
<proteinExistence type="predicted"/>
<feature type="transmembrane region" description="Helical" evidence="1">
    <location>
        <begin position="48"/>
        <end position="73"/>
    </location>
</feature>
<feature type="transmembrane region" description="Helical" evidence="1">
    <location>
        <begin position="9"/>
        <end position="36"/>
    </location>
</feature>
<dbReference type="Proteomes" id="UP001432322">
    <property type="component" value="Unassembled WGS sequence"/>
</dbReference>
<gene>
    <name evidence="2" type="ORF">PFISCL1PPCAC_11218</name>
</gene>
<keyword evidence="3" id="KW-1185">Reference proteome</keyword>
<organism evidence="2 3">
    <name type="scientific">Pristionchus fissidentatus</name>
    <dbReference type="NCBI Taxonomy" id="1538716"/>
    <lineage>
        <taxon>Eukaryota</taxon>
        <taxon>Metazoa</taxon>
        <taxon>Ecdysozoa</taxon>
        <taxon>Nematoda</taxon>
        <taxon>Chromadorea</taxon>
        <taxon>Rhabditida</taxon>
        <taxon>Rhabditina</taxon>
        <taxon>Diplogasteromorpha</taxon>
        <taxon>Diplogasteroidea</taxon>
        <taxon>Neodiplogasteridae</taxon>
        <taxon>Pristionchus</taxon>
    </lineage>
</organism>
<feature type="non-terminal residue" evidence="2">
    <location>
        <position position="1"/>
    </location>
</feature>
<protein>
    <recommendedName>
        <fullName evidence="4">G protein-coupled receptor</fullName>
    </recommendedName>
</protein>
<reference evidence="2" key="1">
    <citation type="submission" date="2023-10" db="EMBL/GenBank/DDBJ databases">
        <title>Genome assembly of Pristionchus species.</title>
        <authorList>
            <person name="Yoshida K."/>
            <person name="Sommer R.J."/>
        </authorList>
    </citation>
    <scope>NUCLEOTIDE SEQUENCE</scope>
    <source>
        <strain evidence="2">RS5133</strain>
    </source>
</reference>
<accession>A0AAV5VJX0</accession>
<evidence type="ECO:0000313" key="3">
    <source>
        <dbReference type="Proteomes" id="UP001432322"/>
    </source>
</evidence>
<keyword evidence="1" id="KW-0472">Membrane</keyword>
<sequence length="78" mass="8477">YQRRAVVSLILQGVVPSLIFGIPLVAESTIAIYSILNGFDDLATNQTAATLSMFSLTFFSSHTFANSLTILACMPSYR</sequence>
<keyword evidence="1" id="KW-0812">Transmembrane</keyword>
<evidence type="ECO:0000313" key="2">
    <source>
        <dbReference type="EMBL" id="GMT19921.1"/>
    </source>
</evidence>